<evidence type="ECO:0000313" key="2">
    <source>
        <dbReference type="Proteomes" id="UP000037397"/>
    </source>
</evidence>
<organism evidence="1 2">
    <name type="scientific">Luteipulveratus halotolerans</name>
    <dbReference type="NCBI Taxonomy" id="1631356"/>
    <lineage>
        <taxon>Bacteria</taxon>
        <taxon>Bacillati</taxon>
        <taxon>Actinomycetota</taxon>
        <taxon>Actinomycetes</taxon>
        <taxon>Micrococcales</taxon>
        <taxon>Dermacoccaceae</taxon>
        <taxon>Luteipulveratus</taxon>
    </lineage>
</organism>
<proteinExistence type="predicted"/>
<protein>
    <submittedName>
        <fullName evidence="1">Uncharacterized protein</fullName>
    </submittedName>
</protein>
<dbReference type="Proteomes" id="UP000037397">
    <property type="component" value="Unassembled WGS sequence"/>
</dbReference>
<evidence type="ECO:0000313" key="1">
    <source>
        <dbReference type="EMBL" id="KNX39175.1"/>
    </source>
</evidence>
<dbReference type="STRING" id="1631356.VV01_03855"/>
<gene>
    <name evidence="1" type="ORF">VV01_03855</name>
</gene>
<name>A0A0L6CNE5_9MICO</name>
<accession>A0A0L6CNE5</accession>
<dbReference type="EMBL" id="LAIR01000002">
    <property type="protein sequence ID" value="KNX39175.1"/>
    <property type="molecule type" value="Genomic_DNA"/>
</dbReference>
<keyword evidence="2" id="KW-1185">Reference proteome</keyword>
<reference evidence="2" key="1">
    <citation type="submission" date="2015-03" db="EMBL/GenBank/DDBJ databases">
        <title>Luteipulveratus halotolerans sp. nov., a novel actinobacterium (Dermacoccaceae) from Sarawak, Malaysia.</title>
        <authorList>
            <person name="Juboi H."/>
            <person name="Basik A."/>
            <person name="Shamsul S.S."/>
            <person name="Arnold P."/>
            <person name="Schmitt E.K."/>
            <person name="Sanglier J.-J."/>
            <person name="Yeo T."/>
        </authorList>
    </citation>
    <scope>NUCLEOTIDE SEQUENCE [LARGE SCALE GENOMIC DNA]</scope>
    <source>
        <strain evidence="2">C296001</strain>
    </source>
</reference>
<dbReference type="AlphaFoldDB" id="A0A0L6CNE5"/>
<comment type="caution">
    <text evidence="1">The sequence shown here is derived from an EMBL/GenBank/DDBJ whole genome shotgun (WGS) entry which is preliminary data.</text>
</comment>
<sequence length="59" mass="6702">MADCPVRVRHLLLTGARSPLARQGARLARAIRDRLDAEARHVESYDAWLERQHPLTSVV</sequence>